<keyword evidence="4 7" id="KW-1133">Transmembrane helix</keyword>
<dbReference type="EMBL" id="FQNC01000020">
    <property type="protein sequence ID" value="SGY26096.1"/>
    <property type="molecule type" value="Genomic_DNA"/>
</dbReference>
<feature type="transmembrane region" description="Helical" evidence="7">
    <location>
        <begin position="488"/>
        <end position="509"/>
    </location>
</feature>
<gene>
    <name evidence="9" type="primary">BQ5605_C018g08699</name>
    <name evidence="9" type="ORF">BQ5605_C018G08699</name>
</gene>
<dbReference type="PANTHER" id="PTHR43220:SF21">
    <property type="entry name" value="TRANSMEMBRANE PROTEIN 41A"/>
    <property type="match status" value="1"/>
</dbReference>
<keyword evidence="5 7" id="KW-0472">Membrane</keyword>
<evidence type="ECO:0000259" key="8">
    <source>
        <dbReference type="Pfam" id="PF09335"/>
    </source>
</evidence>
<organism evidence="9 10">
    <name type="scientific">Microbotryum silenes-dioicae</name>
    <dbReference type="NCBI Taxonomy" id="796604"/>
    <lineage>
        <taxon>Eukaryota</taxon>
        <taxon>Fungi</taxon>
        <taxon>Dikarya</taxon>
        <taxon>Basidiomycota</taxon>
        <taxon>Pucciniomycotina</taxon>
        <taxon>Microbotryomycetes</taxon>
        <taxon>Microbotryales</taxon>
        <taxon>Microbotryaceae</taxon>
        <taxon>Microbotryum</taxon>
    </lineage>
</organism>
<evidence type="ECO:0000256" key="6">
    <source>
        <dbReference type="SAM" id="MobiDB-lite"/>
    </source>
</evidence>
<keyword evidence="2 7" id="KW-0812">Transmembrane</keyword>
<dbReference type="GO" id="GO:0016020">
    <property type="term" value="C:membrane"/>
    <property type="evidence" value="ECO:0007669"/>
    <property type="project" value="UniProtKB-SubCell"/>
</dbReference>
<feature type="domain" description="VTT" evidence="8">
    <location>
        <begin position="406"/>
        <end position="540"/>
    </location>
</feature>
<dbReference type="PANTHER" id="PTHR43220">
    <property type="match status" value="1"/>
</dbReference>
<dbReference type="STRING" id="796604.A0A2X0M0R0"/>
<feature type="transmembrane region" description="Helical" evidence="7">
    <location>
        <begin position="336"/>
        <end position="362"/>
    </location>
</feature>
<evidence type="ECO:0000313" key="9">
    <source>
        <dbReference type="EMBL" id="SGY26096.1"/>
    </source>
</evidence>
<proteinExistence type="predicted"/>
<evidence type="ECO:0000256" key="4">
    <source>
        <dbReference type="ARBA" id="ARBA00022989"/>
    </source>
</evidence>
<comment type="subcellular location">
    <subcellularLocation>
        <location evidence="1">Membrane</location>
        <topology evidence="1">Multi-pass membrane protein</topology>
    </subcellularLocation>
</comment>
<feature type="transmembrane region" description="Helical" evidence="7">
    <location>
        <begin position="412"/>
        <end position="435"/>
    </location>
</feature>
<feature type="transmembrane region" description="Helical" evidence="7">
    <location>
        <begin position="557"/>
        <end position="579"/>
    </location>
</feature>
<keyword evidence="10" id="KW-1185">Reference proteome</keyword>
<dbReference type="InterPro" id="IPR045014">
    <property type="entry name" value="TM41A/B"/>
</dbReference>
<evidence type="ECO:0000256" key="2">
    <source>
        <dbReference type="ARBA" id="ARBA00022692"/>
    </source>
</evidence>
<dbReference type="Pfam" id="PF09335">
    <property type="entry name" value="VTT_dom"/>
    <property type="match status" value="1"/>
</dbReference>
<reference evidence="9 10" key="1">
    <citation type="submission" date="2016-11" db="EMBL/GenBank/DDBJ databases">
        <authorList>
            <person name="Jaros S."/>
            <person name="Januszkiewicz K."/>
            <person name="Wedrychowicz H."/>
        </authorList>
    </citation>
    <scope>NUCLEOTIDE SEQUENCE [LARGE SCALE GENOMIC DNA]</scope>
</reference>
<feature type="compositionally biased region" description="Polar residues" evidence="6">
    <location>
        <begin position="634"/>
        <end position="644"/>
    </location>
</feature>
<evidence type="ECO:0000256" key="5">
    <source>
        <dbReference type="ARBA" id="ARBA00023136"/>
    </source>
</evidence>
<dbReference type="AlphaFoldDB" id="A0A2X0M0R0"/>
<evidence type="ECO:0000313" key="10">
    <source>
        <dbReference type="Proteomes" id="UP000249464"/>
    </source>
</evidence>
<feature type="transmembrane region" description="Helical" evidence="7">
    <location>
        <begin position="382"/>
        <end position="400"/>
    </location>
</feature>
<name>A0A2X0M0R0_9BASI</name>
<feature type="compositionally biased region" description="Low complexity" evidence="6">
    <location>
        <begin position="64"/>
        <end position="131"/>
    </location>
</feature>
<evidence type="ECO:0000256" key="1">
    <source>
        <dbReference type="ARBA" id="ARBA00004141"/>
    </source>
</evidence>
<dbReference type="InterPro" id="IPR032816">
    <property type="entry name" value="VTT_dom"/>
</dbReference>
<feature type="compositionally biased region" description="Basic and acidic residues" evidence="6">
    <location>
        <begin position="646"/>
        <end position="659"/>
    </location>
</feature>
<sequence length="692" mass="74529">MNSHPSLSRPSRPFETMPPPSRPSSAGPIPQSTPSTWIDHLEARPSSYSVRPQLAVQTRLRARSITSTTAATNSNSTSDSGSGSPTLAPAPTPTHAGSYDGSSQGSTSTSTLASTLTSLSSSTLTVTPALTRRQTDPTGLVPLRPIASRSRLSELPLNREDTDSDEDDNEGTSVYDDAMSEGVPDLHEHEGSSSTSDSEETPSTPANDAMSPFPTWNVVSPKEQQRAFAASQVDDDVDRYTPARSKFEGSTRHDLRRGKSFTSLIVQPVMPSPAAGERPDPIAEHVQHDHDISHEEHYPPTPNDLEAGRTSFDGTTEATDAFPPSTKSLRDFVPQIATLAALFFCSFVCIALLVSSLPGLFIPHSVADLPQLTVALSAYRSMSWFAELHLFVVLATLFLWKQCFSIPGSILTNILCGALYGTTIGTFWACIWTALGSTGAYGIALVVAPLIEYYFDKPLKLTRRTLKIAPDALSKEEPAITPLSPGDLFIRLLLARFFPLLPYSVLNIISGVLRLPLPTFFVTLVLGSFPFNFATVSIGSVVALAASDPSTPLSNKIWSPEVLTKLIAVTIVSVLPVVFKKQLKEVLSSARISQLATQASAIPSMLTYIGSIYKDAIVRRVFGFGSLMPSSAMASTSGTANGNASRDWRRQQKAQEWRRKLSKPGYEEVSTMDPDGSIDDALEGGNWVPLGA</sequence>
<feature type="transmembrane region" description="Helical" evidence="7">
    <location>
        <begin position="521"/>
        <end position="545"/>
    </location>
</feature>
<accession>A0A2X0M0R0</accession>
<keyword evidence="3" id="KW-0732">Signal</keyword>
<dbReference type="Proteomes" id="UP000249464">
    <property type="component" value="Unassembled WGS sequence"/>
</dbReference>
<feature type="region of interest" description="Disordered" evidence="6">
    <location>
        <begin position="634"/>
        <end position="692"/>
    </location>
</feature>
<evidence type="ECO:0000256" key="7">
    <source>
        <dbReference type="SAM" id="Phobius"/>
    </source>
</evidence>
<protein>
    <submittedName>
        <fullName evidence="9">BQ5605_C018g08699 protein</fullName>
    </submittedName>
</protein>
<feature type="compositionally biased region" description="Low complexity" evidence="6">
    <location>
        <begin position="192"/>
        <end position="205"/>
    </location>
</feature>
<evidence type="ECO:0000256" key="3">
    <source>
        <dbReference type="ARBA" id="ARBA00022729"/>
    </source>
</evidence>
<feature type="region of interest" description="Disordered" evidence="6">
    <location>
        <begin position="1"/>
        <end position="216"/>
    </location>
</feature>